<accession>A0A976FRP8</accession>
<organism evidence="1 2">
    <name type="scientific">Bremia lactucae</name>
    <name type="common">Lettuce downy mildew</name>
    <dbReference type="NCBI Taxonomy" id="4779"/>
    <lineage>
        <taxon>Eukaryota</taxon>
        <taxon>Sar</taxon>
        <taxon>Stramenopiles</taxon>
        <taxon>Oomycota</taxon>
        <taxon>Peronosporomycetes</taxon>
        <taxon>Peronosporales</taxon>
        <taxon>Peronosporaceae</taxon>
        <taxon>Bremia</taxon>
    </lineage>
</organism>
<keyword evidence="2" id="KW-1185">Reference proteome</keyword>
<evidence type="ECO:0000313" key="2">
    <source>
        <dbReference type="Proteomes" id="UP000294530"/>
    </source>
</evidence>
<dbReference type="AlphaFoldDB" id="A0A976FRP8"/>
<evidence type="ECO:0000313" key="1">
    <source>
        <dbReference type="EMBL" id="TDH71314.1"/>
    </source>
</evidence>
<sequence length="90" mass="10088">MCLGSVKVNSMTACDHTGSKSVGKFVSFGSHPPLTRLITLWQGDQRWRPTRNAFKKCVALERETDGSRLQDRRMQAPRHLLVTSGCDLVD</sequence>
<dbReference type="RefSeq" id="XP_067820813.1">
    <property type="nucleotide sequence ID" value="XM_067966959.1"/>
</dbReference>
<gene>
    <name evidence="1" type="ORF">CCR75_008912</name>
</gene>
<protein>
    <submittedName>
        <fullName evidence="1">Uncharacterized protein</fullName>
    </submittedName>
</protein>
<proteinExistence type="predicted"/>
<dbReference type="Proteomes" id="UP000294530">
    <property type="component" value="Unassembled WGS sequence"/>
</dbReference>
<comment type="caution">
    <text evidence="1">The sequence shown here is derived from an EMBL/GenBank/DDBJ whole genome shotgun (WGS) entry which is preliminary data.</text>
</comment>
<dbReference type="EMBL" id="SHOA02000004">
    <property type="protein sequence ID" value="TDH71314.1"/>
    <property type="molecule type" value="Genomic_DNA"/>
</dbReference>
<dbReference type="GeneID" id="94352630"/>
<reference evidence="1 2" key="1">
    <citation type="journal article" date="2021" name="Genome Biol.">
        <title>AFLAP: assembly-free linkage analysis pipeline using k-mers from genome sequencing data.</title>
        <authorList>
            <person name="Fletcher K."/>
            <person name="Zhang L."/>
            <person name="Gil J."/>
            <person name="Han R."/>
            <person name="Cavanaugh K."/>
            <person name="Michelmore R."/>
        </authorList>
    </citation>
    <scope>NUCLEOTIDE SEQUENCE [LARGE SCALE GENOMIC DNA]</scope>
    <source>
        <strain evidence="1 2">SF5</strain>
    </source>
</reference>
<dbReference type="KEGG" id="blac:94352630"/>
<name>A0A976FRP8_BRELC</name>